<reference evidence="1" key="1">
    <citation type="submission" date="2018-05" db="EMBL/GenBank/DDBJ databases">
        <authorList>
            <person name="Lanie J.A."/>
            <person name="Ng W.-L."/>
            <person name="Kazmierczak K.M."/>
            <person name="Andrzejewski T.M."/>
            <person name="Davidsen T.M."/>
            <person name="Wayne K.J."/>
            <person name="Tettelin H."/>
            <person name="Glass J.I."/>
            <person name="Rusch D."/>
            <person name="Podicherti R."/>
            <person name="Tsui H.-C.T."/>
            <person name="Winkler M.E."/>
        </authorList>
    </citation>
    <scope>NUCLEOTIDE SEQUENCE</scope>
</reference>
<sequence>VSFDNPLDLTTTKELNIELPAIVFYPDSIPMETGSSAQLQVFAMEVTGLSGAHIQINYEQQKLNLKSVTKGDFLNSLTDPGFFFENDTIEGLLDIYTISFGVDSLKNVTGTGSLAVVEFEATAPGKIILEYTDKCEFVDEN</sequence>
<accession>A0A382IZE6</accession>
<dbReference type="CDD" id="cd08547">
    <property type="entry name" value="Type_II_cohesin"/>
    <property type="match status" value="1"/>
</dbReference>
<protein>
    <recommendedName>
        <fullName evidence="2">Cohesin domain-containing protein</fullName>
    </recommendedName>
</protein>
<feature type="non-terminal residue" evidence="1">
    <location>
        <position position="1"/>
    </location>
</feature>
<dbReference type="EMBL" id="UINC01070782">
    <property type="protein sequence ID" value="SVC05194.1"/>
    <property type="molecule type" value="Genomic_DNA"/>
</dbReference>
<gene>
    <name evidence="1" type="ORF">METZ01_LOCUS258048</name>
</gene>
<proteinExistence type="predicted"/>
<evidence type="ECO:0000313" key="1">
    <source>
        <dbReference type="EMBL" id="SVC05194.1"/>
    </source>
</evidence>
<organism evidence="1">
    <name type="scientific">marine metagenome</name>
    <dbReference type="NCBI Taxonomy" id="408172"/>
    <lineage>
        <taxon>unclassified sequences</taxon>
        <taxon>metagenomes</taxon>
        <taxon>ecological metagenomes</taxon>
    </lineage>
</organism>
<dbReference type="Gene3D" id="2.60.40.680">
    <property type="match status" value="1"/>
</dbReference>
<dbReference type="GO" id="GO:0030246">
    <property type="term" value="F:carbohydrate binding"/>
    <property type="evidence" value="ECO:0007669"/>
    <property type="project" value="InterPro"/>
</dbReference>
<dbReference type="SUPFAM" id="SSF49384">
    <property type="entry name" value="Carbohydrate-binding domain"/>
    <property type="match status" value="1"/>
</dbReference>
<dbReference type="AlphaFoldDB" id="A0A382IZE6"/>
<feature type="non-terminal residue" evidence="1">
    <location>
        <position position="141"/>
    </location>
</feature>
<name>A0A382IZE6_9ZZZZ</name>
<evidence type="ECO:0008006" key="2">
    <source>
        <dbReference type="Google" id="ProtNLM"/>
    </source>
</evidence>
<dbReference type="InterPro" id="IPR008965">
    <property type="entry name" value="CBM2/CBM3_carb-bd_dom_sf"/>
</dbReference>